<dbReference type="Proteomes" id="UP000052052">
    <property type="component" value="Unassembled WGS sequence"/>
</dbReference>
<protein>
    <recommendedName>
        <fullName evidence="3">Peptide methionine sulfoxide reductase</fullName>
    </recommendedName>
</protein>
<comment type="caution">
    <text evidence="1">The sequence shown here is derived from an EMBL/GenBank/DDBJ whole genome shotgun (WGS) entry which is preliminary data.</text>
</comment>
<name>A0A0R0CS76_9GAMM</name>
<reference evidence="1 2" key="1">
    <citation type="submission" date="2015-05" db="EMBL/GenBank/DDBJ databases">
        <title>Genome sequencing and analysis of members of genus Stenotrophomonas.</title>
        <authorList>
            <person name="Patil P.P."/>
            <person name="Midha S."/>
            <person name="Patil P.B."/>
        </authorList>
    </citation>
    <scope>NUCLEOTIDE SEQUENCE [LARGE SCALE GENOMIC DNA]</scope>
    <source>
        <strain evidence="1 2">DSM 21858</strain>
    </source>
</reference>
<evidence type="ECO:0008006" key="3">
    <source>
        <dbReference type="Google" id="ProtNLM"/>
    </source>
</evidence>
<gene>
    <name evidence="1" type="ORF">ABB29_15380</name>
</gene>
<organism evidence="1 2">
    <name type="scientific">Pseudoxanthomonas dokdonensis</name>
    <dbReference type="NCBI Taxonomy" id="344882"/>
    <lineage>
        <taxon>Bacteria</taxon>
        <taxon>Pseudomonadati</taxon>
        <taxon>Pseudomonadota</taxon>
        <taxon>Gammaproteobacteria</taxon>
        <taxon>Lysobacterales</taxon>
        <taxon>Lysobacteraceae</taxon>
        <taxon>Pseudoxanthomonas</taxon>
    </lineage>
</organism>
<sequence length="97" mass="10739">MAEAGADDAAGGQIDLAALIARVPLGYREVLYQGRRYGLSRTDFNAGNSSKIYAEALDGGDHVSLNYYRLGQRQWLRPCEMSDAKVVDFLIHHQPIN</sequence>
<dbReference type="RefSeq" id="WP_057660637.1">
    <property type="nucleotide sequence ID" value="NZ_LDJL01000020.1"/>
</dbReference>
<dbReference type="PATRIC" id="fig|344882.3.peg.1809"/>
<dbReference type="STRING" id="344882.ABB29_15380"/>
<dbReference type="AlphaFoldDB" id="A0A0R0CS76"/>
<evidence type="ECO:0000313" key="2">
    <source>
        <dbReference type="Proteomes" id="UP000052052"/>
    </source>
</evidence>
<keyword evidence="2" id="KW-1185">Reference proteome</keyword>
<evidence type="ECO:0000313" key="1">
    <source>
        <dbReference type="EMBL" id="KRG67624.1"/>
    </source>
</evidence>
<dbReference type="EMBL" id="LDJL01000020">
    <property type="protein sequence ID" value="KRG67624.1"/>
    <property type="molecule type" value="Genomic_DNA"/>
</dbReference>
<proteinExistence type="predicted"/>
<accession>A0A0R0CS76</accession>